<dbReference type="WBParaSite" id="ALUE_0002259601-mRNA-1">
    <property type="protein sequence ID" value="ALUE_0002259601-mRNA-1"/>
    <property type="gene ID" value="ALUE_0002259601"/>
</dbReference>
<keyword evidence="2" id="KW-1185">Reference proteome</keyword>
<proteinExistence type="predicted"/>
<evidence type="ECO:0000256" key="1">
    <source>
        <dbReference type="SAM" id="SignalP"/>
    </source>
</evidence>
<feature type="signal peptide" evidence="1">
    <location>
        <begin position="1"/>
        <end position="17"/>
    </location>
</feature>
<name>A0A0M3IV18_ASCLU</name>
<dbReference type="Proteomes" id="UP000036681">
    <property type="component" value="Unplaced"/>
</dbReference>
<feature type="chain" id="PRO_5005657471" evidence="1">
    <location>
        <begin position="18"/>
        <end position="58"/>
    </location>
</feature>
<keyword evidence="1" id="KW-0732">Signal</keyword>
<evidence type="ECO:0000313" key="2">
    <source>
        <dbReference type="Proteomes" id="UP000036681"/>
    </source>
</evidence>
<protein>
    <submittedName>
        <fullName evidence="3">Secreted protein</fullName>
    </submittedName>
</protein>
<dbReference type="AlphaFoldDB" id="A0A0M3IV18"/>
<evidence type="ECO:0000313" key="3">
    <source>
        <dbReference type="WBParaSite" id="ALUE_0002259601-mRNA-1"/>
    </source>
</evidence>
<reference evidence="3" key="1">
    <citation type="submission" date="2017-02" db="UniProtKB">
        <authorList>
            <consortium name="WormBaseParasite"/>
        </authorList>
    </citation>
    <scope>IDENTIFICATION</scope>
</reference>
<accession>A0A0M3IV18</accession>
<sequence>MLIRIWIGSGESFALFALRVFVDHCRLLVCECGCFHHRQHHTTVVAALHYFVGSLNCN</sequence>
<organism evidence="2 3">
    <name type="scientific">Ascaris lumbricoides</name>
    <name type="common">Giant roundworm</name>
    <dbReference type="NCBI Taxonomy" id="6252"/>
    <lineage>
        <taxon>Eukaryota</taxon>
        <taxon>Metazoa</taxon>
        <taxon>Ecdysozoa</taxon>
        <taxon>Nematoda</taxon>
        <taxon>Chromadorea</taxon>
        <taxon>Rhabditida</taxon>
        <taxon>Spirurina</taxon>
        <taxon>Ascaridomorpha</taxon>
        <taxon>Ascaridoidea</taxon>
        <taxon>Ascarididae</taxon>
        <taxon>Ascaris</taxon>
    </lineage>
</organism>